<evidence type="ECO:0000259" key="8">
    <source>
        <dbReference type="PROSITE" id="PS50850"/>
    </source>
</evidence>
<feature type="transmembrane region" description="Helical" evidence="7">
    <location>
        <begin position="181"/>
        <end position="200"/>
    </location>
</feature>
<evidence type="ECO:0000313" key="10">
    <source>
        <dbReference type="Proteomes" id="UP000309133"/>
    </source>
</evidence>
<keyword evidence="4 7" id="KW-0812">Transmembrane</keyword>
<dbReference type="SUPFAM" id="SSF103473">
    <property type="entry name" value="MFS general substrate transporter"/>
    <property type="match status" value="1"/>
</dbReference>
<keyword evidence="5 7" id="KW-1133">Transmembrane helix</keyword>
<dbReference type="OrthoDB" id="3177957at2"/>
<evidence type="ECO:0000256" key="3">
    <source>
        <dbReference type="ARBA" id="ARBA00022475"/>
    </source>
</evidence>
<evidence type="ECO:0000256" key="5">
    <source>
        <dbReference type="ARBA" id="ARBA00022989"/>
    </source>
</evidence>
<dbReference type="InterPro" id="IPR020846">
    <property type="entry name" value="MFS_dom"/>
</dbReference>
<dbReference type="Gene3D" id="1.20.1250.20">
    <property type="entry name" value="MFS general substrate transporter like domains"/>
    <property type="match status" value="1"/>
</dbReference>
<proteinExistence type="predicted"/>
<accession>A0A4S4FMP0</accession>
<feature type="transmembrane region" description="Helical" evidence="7">
    <location>
        <begin position="350"/>
        <end position="372"/>
    </location>
</feature>
<dbReference type="AlphaFoldDB" id="A0A4S4FMP0"/>
<dbReference type="GO" id="GO:0005886">
    <property type="term" value="C:plasma membrane"/>
    <property type="evidence" value="ECO:0007669"/>
    <property type="project" value="UniProtKB-SubCell"/>
</dbReference>
<keyword evidence="2" id="KW-0813">Transport</keyword>
<feature type="transmembrane region" description="Helical" evidence="7">
    <location>
        <begin position="260"/>
        <end position="280"/>
    </location>
</feature>
<name>A0A4S4FMP0_9MICO</name>
<dbReference type="EMBL" id="SSSM01000004">
    <property type="protein sequence ID" value="THG31082.1"/>
    <property type="molecule type" value="Genomic_DNA"/>
</dbReference>
<feature type="transmembrane region" description="Helical" evidence="7">
    <location>
        <begin position="154"/>
        <end position="175"/>
    </location>
</feature>
<feature type="domain" description="Major facilitator superfamily (MFS) profile" evidence="8">
    <location>
        <begin position="22"/>
        <end position="404"/>
    </location>
</feature>
<feature type="transmembrane region" description="Helical" evidence="7">
    <location>
        <begin position="287"/>
        <end position="309"/>
    </location>
</feature>
<comment type="subcellular location">
    <subcellularLocation>
        <location evidence="1">Cell membrane</location>
        <topology evidence="1">Multi-pass membrane protein</topology>
    </subcellularLocation>
</comment>
<reference evidence="9 10" key="1">
    <citation type="submission" date="2019-04" db="EMBL/GenBank/DDBJ databases">
        <authorList>
            <person name="Jiang L."/>
        </authorList>
    </citation>
    <scope>NUCLEOTIDE SEQUENCE [LARGE SCALE GENOMIC DNA]</scope>
    <source>
        <strain evidence="9 10">YIM 131853</strain>
    </source>
</reference>
<feature type="transmembrane region" description="Helical" evidence="7">
    <location>
        <begin position="91"/>
        <end position="109"/>
    </location>
</feature>
<dbReference type="PANTHER" id="PTHR23517">
    <property type="entry name" value="RESISTANCE PROTEIN MDTM, PUTATIVE-RELATED-RELATED"/>
    <property type="match status" value="1"/>
</dbReference>
<keyword evidence="6 7" id="KW-0472">Membrane</keyword>
<dbReference type="InterPro" id="IPR036259">
    <property type="entry name" value="MFS_trans_sf"/>
</dbReference>
<feature type="transmembrane region" description="Helical" evidence="7">
    <location>
        <begin position="121"/>
        <end position="142"/>
    </location>
</feature>
<evidence type="ECO:0000256" key="1">
    <source>
        <dbReference type="ARBA" id="ARBA00004651"/>
    </source>
</evidence>
<gene>
    <name evidence="9" type="ORF">E6C64_10880</name>
</gene>
<feature type="transmembrane region" description="Helical" evidence="7">
    <location>
        <begin position="59"/>
        <end position="79"/>
    </location>
</feature>
<dbReference type="Pfam" id="PF07690">
    <property type="entry name" value="MFS_1"/>
    <property type="match status" value="1"/>
</dbReference>
<keyword evidence="10" id="KW-1185">Reference proteome</keyword>
<feature type="transmembrane region" description="Helical" evidence="7">
    <location>
        <begin position="20"/>
        <end position="39"/>
    </location>
</feature>
<organism evidence="9 10">
    <name type="scientific">Naasia lichenicola</name>
    <dbReference type="NCBI Taxonomy" id="2565933"/>
    <lineage>
        <taxon>Bacteria</taxon>
        <taxon>Bacillati</taxon>
        <taxon>Actinomycetota</taxon>
        <taxon>Actinomycetes</taxon>
        <taxon>Micrococcales</taxon>
        <taxon>Microbacteriaceae</taxon>
        <taxon>Naasia</taxon>
    </lineage>
</organism>
<evidence type="ECO:0000256" key="7">
    <source>
        <dbReference type="SAM" id="Phobius"/>
    </source>
</evidence>
<dbReference type="PANTHER" id="PTHR23517:SF3">
    <property type="entry name" value="INTEGRAL MEMBRANE TRANSPORT PROTEIN"/>
    <property type="match status" value="1"/>
</dbReference>
<dbReference type="PROSITE" id="PS50850">
    <property type="entry name" value="MFS"/>
    <property type="match status" value="1"/>
</dbReference>
<evidence type="ECO:0000256" key="4">
    <source>
        <dbReference type="ARBA" id="ARBA00022692"/>
    </source>
</evidence>
<evidence type="ECO:0000256" key="6">
    <source>
        <dbReference type="ARBA" id="ARBA00023136"/>
    </source>
</evidence>
<comment type="caution">
    <text evidence="9">The sequence shown here is derived from an EMBL/GenBank/DDBJ whole genome shotgun (WGS) entry which is preliminary data.</text>
</comment>
<feature type="transmembrane region" description="Helical" evidence="7">
    <location>
        <begin position="384"/>
        <end position="402"/>
    </location>
</feature>
<dbReference type="GO" id="GO:0022857">
    <property type="term" value="F:transmembrane transporter activity"/>
    <property type="evidence" value="ECO:0007669"/>
    <property type="project" value="InterPro"/>
</dbReference>
<feature type="transmembrane region" description="Helical" evidence="7">
    <location>
        <begin position="221"/>
        <end position="248"/>
    </location>
</feature>
<protein>
    <submittedName>
        <fullName evidence="9">MFS transporter</fullName>
    </submittedName>
</protein>
<dbReference type="Proteomes" id="UP000309133">
    <property type="component" value="Unassembled WGS sequence"/>
</dbReference>
<sequence length="410" mass="41135">MSSPVPRTASHRPSLTSRRLGPGASFWTAAVVAGLALWASAAPTVVYPLYAARWDLTPTVTTAIFAIYPIVLIPVLLVFGGLSDVIGRRATILTGLGILAAGCLAFAVAPDLGWVLAGRALMGAGVGLSLSPATAAMIDFGGPSRAHRASSTTTAATATGLALATLVGGALVQYAPAPMHLSFWVLFAAAVATFGVALFLPGRTAEQAAERWRPRRMLIPAARGMFAAGALGISAAYTMGAIFLALGAQIARELVRSDNAFADGAIIAISAVMIGVVAVLARSLSPVLTITIGPIAATVGLGLLIAAGAAHSLPLFIASSVVAGTGYSLLFSGGLGLVSRSAPAEHRGAVLSAAYVIGYFAQAAGALALGALATSAGLLTALEIGSPVILVIGVLALVLANLGRRRALTT</sequence>
<keyword evidence="3" id="KW-1003">Cell membrane</keyword>
<evidence type="ECO:0000256" key="2">
    <source>
        <dbReference type="ARBA" id="ARBA00022448"/>
    </source>
</evidence>
<dbReference type="RefSeq" id="WP_136427502.1">
    <property type="nucleotide sequence ID" value="NZ_SSSM01000004.1"/>
</dbReference>
<feature type="transmembrane region" description="Helical" evidence="7">
    <location>
        <begin position="315"/>
        <end position="338"/>
    </location>
</feature>
<dbReference type="InterPro" id="IPR011701">
    <property type="entry name" value="MFS"/>
</dbReference>
<evidence type="ECO:0000313" key="9">
    <source>
        <dbReference type="EMBL" id="THG31082.1"/>
    </source>
</evidence>
<dbReference type="InterPro" id="IPR050171">
    <property type="entry name" value="MFS_Transporters"/>
</dbReference>